<evidence type="ECO:0000259" key="14">
    <source>
        <dbReference type="PROSITE" id="PS50067"/>
    </source>
</evidence>
<keyword evidence="7" id="KW-0243">Dynein</keyword>
<comment type="subcellular location">
    <subcellularLocation>
        <location evidence="1">Cytoplasm</location>
        <location evidence="1">Cytoskeleton</location>
    </subcellularLocation>
</comment>
<feature type="compositionally biased region" description="Low complexity" evidence="13">
    <location>
        <begin position="116"/>
        <end position="127"/>
    </location>
</feature>
<dbReference type="PROSITE" id="PS00845">
    <property type="entry name" value="CAP_GLY_1"/>
    <property type="match status" value="1"/>
</dbReference>
<accession>A0A1X2IAR1</accession>
<evidence type="ECO:0000313" key="17">
    <source>
        <dbReference type="Proteomes" id="UP000193560"/>
    </source>
</evidence>
<dbReference type="FunFam" id="3.40.850.10:FF:000031">
    <property type="entry name" value="Kinesin-like protein"/>
    <property type="match status" value="1"/>
</dbReference>
<dbReference type="InterPro" id="IPR022157">
    <property type="entry name" value="Dynactin"/>
</dbReference>
<feature type="compositionally biased region" description="Low complexity" evidence="13">
    <location>
        <begin position="277"/>
        <end position="295"/>
    </location>
</feature>
<feature type="coiled-coil region" evidence="12">
    <location>
        <begin position="1859"/>
        <end position="1889"/>
    </location>
</feature>
<dbReference type="GO" id="GO:0003777">
    <property type="term" value="F:microtubule motor activity"/>
    <property type="evidence" value="ECO:0007669"/>
    <property type="project" value="InterPro"/>
</dbReference>
<feature type="compositionally biased region" description="Polar residues" evidence="13">
    <location>
        <begin position="13"/>
        <end position="24"/>
    </location>
</feature>
<comment type="caution">
    <text evidence="16">The sequence shown here is derived from an EMBL/GenBank/DDBJ whole genome shotgun (WGS) entry which is preliminary data.</text>
</comment>
<dbReference type="SUPFAM" id="SSF74924">
    <property type="entry name" value="Cap-Gly domain"/>
    <property type="match status" value="1"/>
</dbReference>
<evidence type="ECO:0000256" key="8">
    <source>
        <dbReference type="ARBA" id="ARBA00023054"/>
    </source>
</evidence>
<dbReference type="PROSITE" id="PS50067">
    <property type="entry name" value="KINESIN_MOTOR_2"/>
    <property type="match status" value="1"/>
</dbReference>
<feature type="compositionally biased region" description="Low complexity" evidence="13">
    <location>
        <begin position="157"/>
        <end position="181"/>
    </location>
</feature>
<evidence type="ECO:0000256" key="1">
    <source>
        <dbReference type="ARBA" id="ARBA00004245"/>
    </source>
</evidence>
<sequence length="2333" mass="264668">MSAIDRQRRKSVYGNTSGPASPTTADYDFNIGARVLVHGENSGTVRYTGNTSFQTGRWIGIELDEPKGKNAGVVQGKRYFECKALHGVFVRPTQVKLLTPSSSSVNNPRRKSIYSNNNNTTATTNGTGDQGTGARSSVSSLDQKRLHRTSAPPPQQQRPTTTSRRMSTQQPSSKSSTPSPTMKKRPSSLMNSDTPRASITLSAAAQNRRKSLSVRQQQQQQQQQQTTLPPPSVAPRTPTARPRSSTQTAIPQDKPASIDNAAAKEKQLQALKMKQLQQMRLKQQQLLQQQQAMEQQARDDDEDDDEEDEDEEEEDEEEDVDNDDEDISDNDTDSNQVDTASTTESDRITEQDHDSGFDEQQRLSASPISQQSQQQPQQVYGALASTKPTSKSEQMVPLKDYEELRFKLKILEGKRQEDRERSREHEKIKEEAEQFLTLRNKLQDKIADLQKDVRETKRDLKDALDDKESFENKYVDVLESLEMMTLDKEVAEERAESLQLEVSVLTDKIEEISVDLDILRKESEMMNQPPELSGYGDGKTSLEVVQLERHNERLKEALIRLRDAATEKEAELSERIKELERDCFELDDIKEQRDRFKEKLDITEYQMEDLKQQLDDALGAEDLVDQLTEKNLNLNEKLEEMRATVDDLEALKELADELEENHVETEKQLEAEIDHRDMLLREQLDRLRSSEETAADYESTIQQFRELVTLLQSDLEQLRQKEENQASEKHNLSSQSQAMMSLNLQLQSTVMKAQAKSIDLELRKLDCAQATDRLGYIQPYLPDAFFKTENDPVSCLLLFKRLVFKSDLIIKHLDQNHPISEKIVDDVTENLVTVCEMRQKAGWLGDLAKRFVSFIKHCKPDVFIKMAQVYHDLVGTERRLNTIVEIFRTDDVSDASCLHELQRIISQLEHLTEAYLGQYGESNNADQFFALTRALDFNADRMTVEFAYVQQLVNNANKVEDIPIEEGSVCLDVDYLEPLTRLIVQAKNSKISAKKLLRQLEELSEEALTLKVDHLHRFKTLYAISSKLCNFCYDLCHQITTYVNAKRGSREAISIKFIQQMVREKADEALDIPESTLWEASLKILKSLTSELANTLTSVENDHKKDKIASSVSPWIQRASDMKAEVMVNHDLERKLQQHNEEMVRLIKDVKLKDQSLQEASVKVDLLERRMEFAKKEAEQLSQLEVALEKAHGQEQMYVEAMDNLQAEYDLLEQENIQLKKDAAKKEEKRQSLLKKMNYDDMTSATTDIGDEDKPGGYQMMDSHMQTLKAAIRYLRSENAQLKSQDLAKSLNLQRLPEIVNNGNKDDSSTERVQRMQSMASQTRNLLKDMRMAGACPKLVELSEQPTKTTAATMTTKQWQSIKKTPNYQYQAQQSVLYTLRQRTQQLQHNIQTLAHEHGRSSISAAAPAATTTTTTTTTKVVCRFRPQNKLEIKEGGVPIIELNDEGTSVTLKGETQSNYAFDKVFGSNTRQEEVFDYSIKSIVDDVVAGYNGTVFAYGQTGSGKTFTMMGSDIDDAENKGIIPRIVEQIFESIMLSPDNMEFTVKVSYMEIYMEKVRDLLNPSMDNLAIHEDKVKGVYVKGVLEVYVSSTEEVYDVMRRGGSNRVVAYTNMNAESSRSHSLVLITITQKNVDTGAAKSGKLYLVDLAGSEKVGKTGASGQTLEEAKKINKSLTALGMVINSLTDGKSSHIPYRDSKLTRILQESLGGNSRTTLIINCSPSSYNEAETISTLRFGVRAKTIKNQAKVNADLSPAELKALLKKVKGETVTYRTYITALEGEIGIWRSGGTVPEAQWATLGNATTAGLITNGATPEASNTGRQTPTNGSQDSSRPFTPSIALEKDERDQFLERENELLQLISEKETELSNREKHVQDLQDELDQRKEHERTIVSDNQQMTSELGEAKIQLEKIMYENKEGLITADSLKEANQELAEELERLRQALAKLQEQQQQEIANKDANKNNLMTSSTSTQVDESVIINEKEKVIASALQRVSDSPTISADEVISLQKELTESKALVDHYQTVIRELGIGKELLTKKQMELETNYSTLESEYEAQLEKAVQEEEHQQDSLAAHKVMLEQKYAAKRETQTKELDDLKKQLQWKDQQEGKLAVAIAELKMVNEELQDFISCQPDDLQPPAISPTENAATEKDVEAMRKSMAQQLADFDMMKKALMRDLQSRCERVVDLEITLDETREQYANVLRATNNKAQQKKMVFLERNLEQLTNVQKQLVEQNSHLKKEMSFAERKLLAKNERIQNLEGMLQEAQEKLNSQTESFELKMQALRDRLEMARTNQRSNTSFAGFSRIAKPLRGGVSVQDGTDKRDKRSSWLPF</sequence>
<dbReference type="InterPro" id="IPR027417">
    <property type="entry name" value="P-loop_NTPase"/>
</dbReference>
<feature type="coiled-coil region" evidence="12">
    <location>
        <begin position="983"/>
        <end position="1013"/>
    </location>
</feature>
<keyword evidence="8 12" id="KW-0175">Coiled coil</keyword>
<feature type="region of interest" description="Disordered" evidence="13">
    <location>
        <begin position="277"/>
        <end position="396"/>
    </location>
</feature>
<dbReference type="PRINTS" id="PR00380">
    <property type="entry name" value="KINESINHEAVY"/>
</dbReference>
<dbReference type="GO" id="GO:0030286">
    <property type="term" value="C:dynein complex"/>
    <property type="evidence" value="ECO:0007669"/>
    <property type="project" value="UniProtKB-KW"/>
</dbReference>
<dbReference type="Proteomes" id="UP000193560">
    <property type="component" value="Unassembled WGS sequence"/>
</dbReference>
<dbReference type="Gene3D" id="3.40.850.10">
    <property type="entry name" value="Kinesin motor domain"/>
    <property type="match status" value="1"/>
</dbReference>
<dbReference type="Pfam" id="PF00225">
    <property type="entry name" value="Kinesin"/>
    <property type="match status" value="1"/>
</dbReference>
<dbReference type="InterPro" id="IPR059182">
    <property type="entry name" value="Khc_C"/>
</dbReference>
<feature type="compositionally biased region" description="Polar residues" evidence="13">
    <location>
        <begin position="333"/>
        <end position="343"/>
    </location>
</feature>
<keyword evidence="5 11" id="KW-0547">Nucleotide-binding</keyword>
<dbReference type="SMART" id="SM00129">
    <property type="entry name" value="KISc"/>
    <property type="match status" value="1"/>
</dbReference>
<evidence type="ECO:0000313" key="16">
    <source>
        <dbReference type="EMBL" id="ORZ12201.1"/>
    </source>
</evidence>
<feature type="compositionally biased region" description="Basic and acidic residues" evidence="13">
    <location>
        <begin position="2320"/>
        <end position="2333"/>
    </location>
</feature>
<dbReference type="GO" id="GO:0008017">
    <property type="term" value="F:microtubule binding"/>
    <property type="evidence" value="ECO:0007669"/>
    <property type="project" value="InterPro"/>
</dbReference>
<feature type="region of interest" description="Disordered" evidence="13">
    <location>
        <begin position="99"/>
        <end position="265"/>
    </location>
</feature>
<feature type="domain" description="CAP-Gly" evidence="15">
    <location>
        <begin position="49"/>
        <end position="91"/>
    </location>
</feature>
<dbReference type="GO" id="GO:0005874">
    <property type="term" value="C:microtubule"/>
    <property type="evidence" value="ECO:0007669"/>
    <property type="project" value="UniProtKB-KW"/>
</dbReference>
<evidence type="ECO:0000256" key="9">
    <source>
        <dbReference type="ARBA" id="ARBA00023175"/>
    </source>
</evidence>
<evidence type="ECO:0000256" key="5">
    <source>
        <dbReference type="ARBA" id="ARBA00022741"/>
    </source>
</evidence>
<feature type="binding site" evidence="11">
    <location>
        <begin position="1499"/>
        <end position="1506"/>
    </location>
    <ligand>
        <name>ATP</name>
        <dbReference type="ChEBI" id="CHEBI:30616"/>
    </ligand>
</feature>
<dbReference type="InterPro" id="IPR036961">
    <property type="entry name" value="Kinesin_motor_dom_sf"/>
</dbReference>
<proteinExistence type="inferred from homology"/>
<dbReference type="InterPro" id="IPR036859">
    <property type="entry name" value="CAP-Gly_dom_sf"/>
</dbReference>
<dbReference type="GO" id="GO:0005524">
    <property type="term" value="F:ATP binding"/>
    <property type="evidence" value="ECO:0007669"/>
    <property type="project" value="UniProtKB-UniRule"/>
</dbReference>
<comment type="similarity">
    <text evidence="11">Belongs to the TRAFAC class myosin-kinesin ATPase superfamily. Kinesin family.</text>
</comment>
<feature type="coiled-coil region" evidence="12">
    <location>
        <begin position="401"/>
        <end position="735"/>
    </location>
</feature>
<evidence type="ECO:0000256" key="10">
    <source>
        <dbReference type="ARBA" id="ARBA00023212"/>
    </source>
</evidence>
<evidence type="ECO:0000256" key="11">
    <source>
        <dbReference type="PROSITE-ProRule" id="PRU00283"/>
    </source>
</evidence>
<reference evidence="16 17" key="1">
    <citation type="submission" date="2016-07" db="EMBL/GenBank/DDBJ databases">
        <title>Pervasive Adenine N6-methylation of Active Genes in Fungi.</title>
        <authorList>
            <consortium name="DOE Joint Genome Institute"/>
            <person name="Mondo S.J."/>
            <person name="Dannebaum R.O."/>
            <person name="Kuo R.C."/>
            <person name="Labutti K."/>
            <person name="Haridas S."/>
            <person name="Kuo A."/>
            <person name="Salamov A."/>
            <person name="Ahrendt S.R."/>
            <person name="Lipzen A."/>
            <person name="Sullivan W."/>
            <person name="Andreopoulos W.B."/>
            <person name="Clum A."/>
            <person name="Lindquist E."/>
            <person name="Daum C."/>
            <person name="Ramamoorthy G.K."/>
            <person name="Gryganskyi A."/>
            <person name="Culley D."/>
            <person name="Magnuson J.K."/>
            <person name="James T.Y."/>
            <person name="O'Malley M.A."/>
            <person name="Stajich J.E."/>
            <person name="Spatafora J.W."/>
            <person name="Visel A."/>
            <person name="Grigoriev I.V."/>
        </authorList>
    </citation>
    <scope>NUCLEOTIDE SEQUENCE [LARGE SCALE GENOMIC DNA]</scope>
    <source>
        <strain evidence="16 17">NRRL 1336</strain>
    </source>
</reference>
<feature type="coiled-coil region" evidence="12">
    <location>
        <begin position="2032"/>
        <end position="2123"/>
    </location>
</feature>
<keyword evidence="4" id="KW-0493">Microtubule</keyword>
<dbReference type="PROSITE" id="PS50245">
    <property type="entry name" value="CAP_GLY_2"/>
    <property type="match status" value="1"/>
</dbReference>
<evidence type="ECO:0000256" key="13">
    <source>
        <dbReference type="SAM" id="MobiDB-lite"/>
    </source>
</evidence>
<keyword evidence="17" id="KW-1185">Reference proteome</keyword>
<protein>
    <submittedName>
        <fullName evidence="16">Uncharacterized protein</fullName>
    </submittedName>
</protein>
<evidence type="ECO:0000256" key="12">
    <source>
        <dbReference type="SAM" id="Coils"/>
    </source>
</evidence>
<feature type="coiled-coil region" evidence="12">
    <location>
        <begin position="1922"/>
        <end position="1963"/>
    </location>
</feature>
<feature type="compositionally biased region" description="Low complexity" evidence="13">
    <location>
        <begin position="366"/>
        <end position="378"/>
    </location>
</feature>
<feature type="region of interest" description="Disordered" evidence="13">
    <location>
        <begin position="1806"/>
        <end position="1835"/>
    </location>
</feature>
<dbReference type="CDD" id="cd23649">
    <property type="entry name" value="Khc_CBD_cc"/>
    <property type="match status" value="1"/>
</dbReference>
<keyword evidence="6 11" id="KW-0067">ATP-binding</keyword>
<dbReference type="InterPro" id="IPR001752">
    <property type="entry name" value="Kinesin_motor_dom"/>
</dbReference>
<keyword evidence="10" id="KW-0206">Cytoskeleton</keyword>
<name>A0A1X2IAR1_9FUNG</name>
<dbReference type="SUPFAM" id="SSF52540">
    <property type="entry name" value="P-loop containing nucleoside triphosphate hydrolases"/>
    <property type="match status" value="1"/>
</dbReference>
<feature type="domain" description="Kinesin motor" evidence="14">
    <location>
        <begin position="1418"/>
        <end position="1741"/>
    </location>
</feature>
<dbReference type="GO" id="GO:0007018">
    <property type="term" value="P:microtubule-based movement"/>
    <property type="evidence" value="ECO:0007669"/>
    <property type="project" value="InterPro"/>
</dbReference>
<dbReference type="PANTHER" id="PTHR47968:SF75">
    <property type="entry name" value="CENTROMERE-ASSOCIATED PROTEIN E"/>
    <property type="match status" value="1"/>
</dbReference>
<dbReference type="Pfam" id="PF12455">
    <property type="entry name" value="Dynactin"/>
    <property type="match status" value="1"/>
</dbReference>
<dbReference type="PANTHER" id="PTHR47968">
    <property type="entry name" value="CENTROMERE PROTEIN E"/>
    <property type="match status" value="1"/>
</dbReference>
<dbReference type="STRING" id="90262.A0A1X2IAR1"/>
<dbReference type="Pfam" id="PF01302">
    <property type="entry name" value="CAP_GLY"/>
    <property type="match status" value="1"/>
</dbReference>
<organism evidence="16 17">
    <name type="scientific">Absidia repens</name>
    <dbReference type="NCBI Taxonomy" id="90262"/>
    <lineage>
        <taxon>Eukaryota</taxon>
        <taxon>Fungi</taxon>
        <taxon>Fungi incertae sedis</taxon>
        <taxon>Mucoromycota</taxon>
        <taxon>Mucoromycotina</taxon>
        <taxon>Mucoromycetes</taxon>
        <taxon>Mucorales</taxon>
        <taxon>Cunninghamellaceae</taxon>
        <taxon>Absidia</taxon>
    </lineage>
</organism>
<gene>
    <name evidence="16" type="ORF">BCR42DRAFT_483617</name>
</gene>
<dbReference type="PROSITE" id="PS00411">
    <property type="entry name" value="KINESIN_MOTOR_1"/>
    <property type="match status" value="1"/>
</dbReference>
<dbReference type="InterPro" id="IPR027640">
    <property type="entry name" value="Kinesin-like_fam"/>
</dbReference>
<feature type="coiled-coil region" evidence="12">
    <location>
        <begin position="2184"/>
        <end position="2294"/>
    </location>
</feature>
<feature type="coiled-coil region" evidence="12">
    <location>
        <begin position="1122"/>
        <end position="1236"/>
    </location>
</feature>
<feature type="compositionally biased region" description="Low complexity" evidence="13">
    <location>
        <begin position="216"/>
        <end position="225"/>
    </location>
</feature>
<feature type="region of interest" description="Disordered" evidence="13">
    <location>
        <begin position="1"/>
        <end position="25"/>
    </location>
</feature>
<evidence type="ECO:0000256" key="4">
    <source>
        <dbReference type="ARBA" id="ARBA00022701"/>
    </source>
</evidence>
<evidence type="ECO:0000256" key="3">
    <source>
        <dbReference type="ARBA" id="ARBA00022490"/>
    </source>
</evidence>
<comment type="similarity">
    <text evidence="2">Belongs to the dynactin 150 kDa subunit family.</text>
</comment>
<dbReference type="InterPro" id="IPR000938">
    <property type="entry name" value="CAP-Gly_domain"/>
</dbReference>
<dbReference type="OrthoDB" id="2130750at2759"/>
<feature type="compositionally biased region" description="Polar residues" evidence="13">
    <location>
        <begin position="189"/>
        <end position="205"/>
    </location>
</feature>
<feature type="compositionally biased region" description="Acidic residues" evidence="13">
    <location>
        <begin position="299"/>
        <end position="332"/>
    </location>
</feature>
<dbReference type="InterPro" id="IPR019821">
    <property type="entry name" value="Kinesin_motor_CS"/>
</dbReference>
<evidence type="ECO:0000256" key="6">
    <source>
        <dbReference type="ARBA" id="ARBA00022840"/>
    </source>
</evidence>
<dbReference type="Gene3D" id="2.30.30.190">
    <property type="entry name" value="CAP Gly-rich-like domain"/>
    <property type="match status" value="1"/>
</dbReference>
<dbReference type="CDD" id="cd01369">
    <property type="entry name" value="KISc_KHC_KIF5"/>
    <property type="match status" value="1"/>
</dbReference>
<keyword evidence="9 11" id="KW-0505">Motor protein</keyword>
<feature type="region of interest" description="Disordered" evidence="13">
    <location>
        <begin position="2313"/>
        <end position="2333"/>
    </location>
</feature>
<keyword evidence="3" id="KW-0963">Cytoplasm</keyword>
<evidence type="ECO:0000259" key="15">
    <source>
        <dbReference type="PROSITE" id="PS50245"/>
    </source>
</evidence>
<dbReference type="SMART" id="SM01052">
    <property type="entry name" value="CAP_GLY"/>
    <property type="match status" value="1"/>
</dbReference>
<evidence type="ECO:0000256" key="2">
    <source>
        <dbReference type="ARBA" id="ARBA00011010"/>
    </source>
</evidence>
<evidence type="ECO:0000256" key="7">
    <source>
        <dbReference type="ARBA" id="ARBA00023017"/>
    </source>
</evidence>
<feature type="compositionally biased region" description="Basic and acidic residues" evidence="13">
    <location>
        <begin position="344"/>
        <end position="361"/>
    </location>
</feature>
<feature type="compositionally biased region" description="Polar residues" evidence="13">
    <location>
        <begin position="1806"/>
        <end position="1834"/>
    </location>
</feature>
<dbReference type="EMBL" id="MCGE01000019">
    <property type="protein sequence ID" value="ORZ12201.1"/>
    <property type="molecule type" value="Genomic_DNA"/>
</dbReference>